<dbReference type="InterPro" id="IPR013785">
    <property type="entry name" value="Aldolase_TIM"/>
</dbReference>
<evidence type="ECO:0000256" key="8">
    <source>
        <dbReference type="ARBA" id="ARBA00023239"/>
    </source>
</evidence>
<dbReference type="UniPathway" id="UPA00035">
    <property type="reaction ID" value="UER00043"/>
</dbReference>
<name>A0A0D8FS28_9ACTN</name>
<keyword evidence="6" id="KW-0822">Tryptophan biosynthesis</keyword>
<keyword evidence="5" id="KW-0210">Decarboxylase</keyword>
<dbReference type="PANTHER" id="PTHR22854:SF2">
    <property type="entry name" value="INDOLE-3-GLYCEROL-PHOSPHATE SYNTHASE"/>
    <property type="match status" value="1"/>
</dbReference>
<dbReference type="SUPFAM" id="SSF51366">
    <property type="entry name" value="Ribulose-phoshate binding barrel"/>
    <property type="match status" value="1"/>
</dbReference>
<dbReference type="CDD" id="cd00331">
    <property type="entry name" value="IGPS"/>
    <property type="match status" value="1"/>
</dbReference>
<evidence type="ECO:0000313" key="10">
    <source>
        <dbReference type="EMBL" id="KJE75936.1"/>
    </source>
</evidence>
<dbReference type="GO" id="GO:0004425">
    <property type="term" value="F:indole-3-glycerol-phosphate synthase activity"/>
    <property type="evidence" value="ECO:0007669"/>
    <property type="project" value="UniProtKB-EC"/>
</dbReference>
<organism evidence="10 11">
    <name type="scientific">Ferrimicrobium acidiphilum DSM 19497</name>
    <dbReference type="NCBI Taxonomy" id="1121877"/>
    <lineage>
        <taxon>Bacteria</taxon>
        <taxon>Bacillati</taxon>
        <taxon>Actinomycetota</taxon>
        <taxon>Acidimicrobiia</taxon>
        <taxon>Acidimicrobiales</taxon>
        <taxon>Acidimicrobiaceae</taxon>
        <taxon>Ferrimicrobium</taxon>
    </lineage>
</organism>
<comment type="pathway">
    <text evidence="2">Amino-acid biosynthesis; L-tryptophan biosynthesis; L-tryptophan from chorismate: step 4/5.</text>
</comment>
<evidence type="ECO:0000256" key="1">
    <source>
        <dbReference type="ARBA" id="ARBA00001633"/>
    </source>
</evidence>
<accession>A0A0D8FS28</accession>
<dbReference type="InterPro" id="IPR011060">
    <property type="entry name" value="RibuloseP-bd_barrel"/>
</dbReference>
<keyword evidence="8 10" id="KW-0456">Lyase</keyword>
<evidence type="ECO:0000259" key="9">
    <source>
        <dbReference type="Pfam" id="PF00218"/>
    </source>
</evidence>
<dbReference type="EMBL" id="JXUW01000025">
    <property type="protein sequence ID" value="KJE75936.1"/>
    <property type="molecule type" value="Genomic_DNA"/>
</dbReference>
<reference evidence="10 11" key="1">
    <citation type="submission" date="2015-01" db="EMBL/GenBank/DDBJ databases">
        <title>Draft genome of the acidophilic iron oxidizer Ferrimicrobium acidiphilum strain T23.</title>
        <authorList>
            <person name="Poehlein A."/>
            <person name="Eisen S."/>
            <person name="Schloemann M."/>
            <person name="Johnson B.D."/>
            <person name="Daniel R."/>
            <person name="Muehling M."/>
        </authorList>
    </citation>
    <scope>NUCLEOTIDE SEQUENCE [LARGE SCALE GENOMIC DNA]</scope>
    <source>
        <strain evidence="10 11">T23</strain>
    </source>
</reference>
<feature type="domain" description="Indole-3-glycerol phosphate synthase" evidence="9">
    <location>
        <begin position="6"/>
        <end position="225"/>
    </location>
</feature>
<evidence type="ECO:0000313" key="11">
    <source>
        <dbReference type="Proteomes" id="UP000032336"/>
    </source>
</evidence>
<dbReference type="InterPro" id="IPR013798">
    <property type="entry name" value="Indole-3-glycerol_P_synth_dom"/>
</dbReference>
<evidence type="ECO:0000256" key="5">
    <source>
        <dbReference type="ARBA" id="ARBA00022793"/>
    </source>
</evidence>
<comment type="caution">
    <text evidence="10">The sequence shown here is derived from an EMBL/GenBank/DDBJ whole genome shotgun (WGS) entry which is preliminary data.</text>
</comment>
<evidence type="ECO:0000256" key="7">
    <source>
        <dbReference type="ARBA" id="ARBA00023141"/>
    </source>
</evidence>
<evidence type="ECO:0000256" key="6">
    <source>
        <dbReference type="ARBA" id="ARBA00022822"/>
    </source>
</evidence>
<dbReference type="Pfam" id="PF00218">
    <property type="entry name" value="IGPS"/>
    <property type="match status" value="1"/>
</dbReference>
<keyword evidence="4" id="KW-0028">Amino-acid biosynthesis</keyword>
<dbReference type="Gene3D" id="3.20.20.70">
    <property type="entry name" value="Aldolase class I"/>
    <property type="match status" value="1"/>
</dbReference>
<gene>
    <name evidence="10" type="primary">trpC</name>
    <name evidence="10" type="ORF">FEAC_23300</name>
</gene>
<dbReference type="GO" id="GO:0004640">
    <property type="term" value="F:phosphoribosylanthranilate isomerase activity"/>
    <property type="evidence" value="ECO:0007669"/>
    <property type="project" value="TreeGrafter"/>
</dbReference>
<sequence length="229" mass="24313">MIAAPSFEGALRTRRFGVIAEVKRRSPVRGSMTDGEISPREVALDYQAGGAAAISVLTDAPHFGGSLDDLAEVAQAVSIPVLRKDFLLSERDLCDARIYGASAALLIAAALDRGDLERLIRFSGSIGIDILLEVHDPEEISGLDLVGLDFHGALGINQRDLLTFEVDPDRAVSFRSQLGDAFPVVAESGVKGPEDARALAEAGYDAILVGETLMRAEDRLGALKALCVL</sequence>
<proteinExistence type="predicted"/>
<keyword evidence="11" id="KW-1185">Reference proteome</keyword>
<dbReference type="AlphaFoldDB" id="A0A0D8FS28"/>
<dbReference type="Proteomes" id="UP000032336">
    <property type="component" value="Unassembled WGS sequence"/>
</dbReference>
<evidence type="ECO:0000256" key="4">
    <source>
        <dbReference type="ARBA" id="ARBA00022605"/>
    </source>
</evidence>
<dbReference type="STRING" id="1121877.FEAC_23300"/>
<comment type="catalytic activity">
    <reaction evidence="1">
        <text>1-(2-carboxyphenylamino)-1-deoxy-D-ribulose 5-phosphate + H(+) = (1S,2R)-1-C-(indol-3-yl)glycerol 3-phosphate + CO2 + H2O</text>
        <dbReference type="Rhea" id="RHEA:23476"/>
        <dbReference type="ChEBI" id="CHEBI:15377"/>
        <dbReference type="ChEBI" id="CHEBI:15378"/>
        <dbReference type="ChEBI" id="CHEBI:16526"/>
        <dbReference type="ChEBI" id="CHEBI:58613"/>
        <dbReference type="ChEBI" id="CHEBI:58866"/>
        <dbReference type="EC" id="4.1.1.48"/>
    </reaction>
</comment>
<evidence type="ECO:0000256" key="3">
    <source>
        <dbReference type="ARBA" id="ARBA00012362"/>
    </source>
</evidence>
<dbReference type="PATRIC" id="fig|1121877.4.peg.2592"/>
<dbReference type="eggNOG" id="COG0134">
    <property type="taxonomic scope" value="Bacteria"/>
</dbReference>
<dbReference type="PANTHER" id="PTHR22854">
    <property type="entry name" value="TRYPTOPHAN BIOSYNTHESIS PROTEIN"/>
    <property type="match status" value="1"/>
</dbReference>
<dbReference type="GO" id="GO:0000162">
    <property type="term" value="P:L-tryptophan biosynthetic process"/>
    <property type="evidence" value="ECO:0007669"/>
    <property type="project" value="UniProtKB-UniPathway"/>
</dbReference>
<keyword evidence="7" id="KW-0057">Aromatic amino acid biosynthesis</keyword>
<evidence type="ECO:0000256" key="2">
    <source>
        <dbReference type="ARBA" id="ARBA00004696"/>
    </source>
</evidence>
<protein>
    <recommendedName>
        <fullName evidence="3">indole-3-glycerol-phosphate synthase</fullName>
        <ecNumber evidence="3">4.1.1.48</ecNumber>
    </recommendedName>
</protein>
<dbReference type="EC" id="4.1.1.48" evidence="3"/>
<dbReference type="InterPro" id="IPR045186">
    <property type="entry name" value="Indole-3-glycerol_P_synth"/>
</dbReference>